<keyword evidence="1 2" id="KW-0690">Ribosome biogenesis</keyword>
<evidence type="ECO:0000313" key="4">
    <source>
        <dbReference type="EMBL" id="BDG59404.1"/>
    </source>
</evidence>
<evidence type="ECO:0000313" key="5">
    <source>
        <dbReference type="Proteomes" id="UP001163687"/>
    </source>
</evidence>
<protein>
    <recommendedName>
        <fullName evidence="2">Ribosome-binding factor A</fullName>
    </recommendedName>
</protein>
<dbReference type="EMBL" id="AP025628">
    <property type="protein sequence ID" value="BDG59404.1"/>
    <property type="molecule type" value="Genomic_DNA"/>
</dbReference>
<dbReference type="Gene3D" id="3.30.300.20">
    <property type="match status" value="1"/>
</dbReference>
<dbReference type="KEGG" id="cmic:caldi_04940"/>
<comment type="subcellular location">
    <subcellularLocation>
        <location evidence="2">Cytoplasm</location>
    </subcellularLocation>
</comment>
<dbReference type="PANTHER" id="PTHR33515:SF1">
    <property type="entry name" value="RIBOSOME-BINDING FACTOR A, CHLOROPLASTIC-RELATED"/>
    <property type="match status" value="1"/>
</dbReference>
<dbReference type="GO" id="GO:0030490">
    <property type="term" value="P:maturation of SSU-rRNA"/>
    <property type="evidence" value="ECO:0007669"/>
    <property type="project" value="UniProtKB-UniRule"/>
</dbReference>
<sequence length="134" mass="14553">MRQERLAAQIQSEIADMLQHEVKDPRIGFASIVKVDLSGDLRVAKVHVSILGDEAAREATLAGLESAKGFIRTELGRRLRLRFTPEIRFVLDRGIEHGDRIARILHQLRPEGGGPAPAERGEGPGADGGGTDRG</sequence>
<dbReference type="PROSITE" id="PS01319">
    <property type="entry name" value="RBFA"/>
    <property type="match status" value="1"/>
</dbReference>
<keyword evidence="5" id="KW-1185">Reference proteome</keyword>
<dbReference type="GO" id="GO:0005829">
    <property type="term" value="C:cytosol"/>
    <property type="evidence" value="ECO:0007669"/>
    <property type="project" value="TreeGrafter"/>
</dbReference>
<dbReference type="InterPro" id="IPR020053">
    <property type="entry name" value="Ribosome-bd_factorA_CS"/>
</dbReference>
<dbReference type="Proteomes" id="UP001163687">
    <property type="component" value="Chromosome"/>
</dbReference>
<comment type="subunit">
    <text evidence="2">Monomer. Binds 30S ribosomal subunits, but not 50S ribosomal subunits or 70S ribosomes.</text>
</comment>
<evidence type="ECO:0000256" key="1">
    <source>
        <dbReference type="ARBA" id="ARBA00022517"/>
    </source>
</evidence>
<comment type="function">
    <text evidence="2">One of several proteins that assist in the late maturation steps of the functional core of the 30S ribosomal subunit. Associates with free 30S ribosomal subunits (but not with 30S subunits that are part of 70S ribosomes or polysomes). Required for efficient processing of 16S rRNA. May interact with the 5'-terminal helix region of 16S rRNA.</text>
</comment>
<feature type="region of interest" description="Disordered" evidence="3">
    <location>
        <begin position="108"/>
        <end position="134"/>
    </location>
</feature>
<evidence type="ECO:0000256" key="2">
    <source>
        <dbReference type="HAMAP-Rule" id="MF_00003"/>
    </source>
</evidence>
<reference evidence="4" key="1">
    <citation type="submission" date="2022-03" db="EMBL/GenBank/DDBJ databases">
        <title>Complete genome sequence of Caldinitratiruptor microaerophilus.</title>
        <authorList>
            <person name="Mukaiyama R."/>
            <person name="Nishiyama T."/>
            <person name="Ueda K."/>
        </authorList>
    </citation>
    <scope>NUCLEOTIDE SEQUENCE</scope>
    <source>
        <strain evidence="4">JCM 16183</strain>
    </source>
</reference>
<evidence type="ECO:0000256" key="3">
    <source>
        <dbReference type="SAM" id="MobiDB-lite"/>
    </source>
</evidence>
<dbReference type="GO" id="GO:0043024">
    <property type="term" value="F:ribosomal small subunit binding"/>
    <property type="evidence" value="ECO:0007669"/>
    <property type="project" value="TreeGrafter"/>
</dbReference>
<dbReference type="SUPFAM" id="SSF89919">
    <property type="entry name" value="Ribosome-binding factor A, RbfA"/>
    <property type="match status" value="1"/>
</dbReference>
<feature type="compositionally biased region" description="Gly residues" evidence="3">
    <location>
        <begin position="123"/>
        <end position="134"/>
    </location>
</feature>
<keyword evidence="2" id="KW-0963">Cytoplasm</keyword>
<gene>
    <name evidence="2 4" type="primary">rbfA</name>
    <name evidence="4" type="ORF">caldi_04940</name>
</gene>
<dbReference type="PANTHER" id="PTHR33515">
    <property type="entry name" value="RIBOSOME-BINDING FACTOR A, CHLOROPLASTIC-RELATED"/>
    <property type="match status" value="1"/>
</dbReference>
<comment type="similarity">
    <text evidence="2">Belongs to the RbfA family.</text>
</comment>
<name>A0AA35G8M2_9FIRM</name>
<dbReference type="InterPro" id="IPR015946">
    <property type="entry name" value="KH_dom-like_a/b"/>
</dbReference>
<proteinExistence type="inferred from homology"/>
<dbReference type="Pfam" id="PF02033">
    <property type="entry name" value="RBFA"/>
    <property type="match status" value="1"/>
</dbReference>
<dbReference type="InterPro" id="IPR000238">
    <property type="entry name" value="RbfA"/>
</dbReference>
<dbReference type="NCBIfam" id="TIGR00082">
    <property type="entry name" value="rbfA"/>
    <property type="match status" value="1"/>
</dbReference>
<dbReference type="HAMAP" id="MF_00003">
    <property type="entry name" value="RbfA"/>
    <property type="match status" value="1"/>
</dbReference>
<dbReference type="AlphaFoldDB" id="A0AA35G8M2"/>
<organism evidence="4 5">
    <name type="scientific">Caldinitratiruptor microaerophilus</name>
    <dbReference type="NCBI Taxonomy" id="671077"/>
    <lineage>
        <taxon>Bacteria</taxon>
        <taxon>Bacillati</taxon>
        <taxon>Bacillota</taxon>
        <taxon>Clostridia</taxon>
        <taxon>Eubacteriales</taxon>
        <taxon>Symbiobacteriaceae</taxon>
        <taxon>Caldinitratiruptor</taxon>
    </lineage>
</organism>
<accession>A0AA35G8M2</accession>
<dbReference type="InterPro" id="IPR023799">
    <property type="entry name" value="RbfA_dom_sf"/>
</dbReference>
<dbReference type="RefSeq" id="WP_264843535.1">
    <property type="nucleotide sequence ID" value="NZ_AP025628.1"/>
</dbReference>